<accession>A0A6A4VI57</accession>
<evidence type="ECO:0000313" key="4">
    <source>
        <dbReference type="Proteomes" id="UP000440578"/>
    </source>
</evidence>
<dbReference type="Proteomes" id="UP000440578">
    <property type="component" value="Unassembled WGS sequence"/>
</dbReference>
<dbReference type="EMBL" id="VIIS01001917">
    <property type="protein sequence ID" value="KAF0290970.1"/>
    <property type="molecule type" value="Genomic_DNA"/>
</dbReference>
<feature type="compositionally biased region" description="Basic residues" evidence="1">
    <location>
        <begin position="1"/>
        <end position="14"/>
    </location>
</feature>
<feature type="region of interest" description="Disordered" evidence="1">
    <location>
        <begin position="1"/>
        <end position="37"/>
    </location>
</feature>
<organism evidence="3 4">
    <name type="scientific">Amphibalanus amphitrite</name>
    <name type="common">Striped barnacle</name>
    <name type="synonym">Balanus amphitrite</name>
    <dbReference type="NCBI Taxonomy" id="1232801"/>
    <lineage>
        <taxon>Eukaryota</taxon>
        <taxon>Metazoa</taxon>
        <taxon>Ecdysozoa</taxon>
        <taxon>Arthropoda</taxon>
        <taxon>Crustacea</taxon>
        <taxon>Multicrustacea</taxon>
        <taxon>Cirripedia</taxon>
        <taxon>Thoracica</taxon>
        <taxon>Thoracicalcarea</taxon>
        <taxon>Balanomorpha</taxon>
        <taxon>Balanoidea</taxon>
        <taxon>Balanidae</taxon>
        <taxon>Amphibalaninae</taxon>
        <taxon>Amphibalanus</taxon>
    </lineage>
</organism>
<dbReference type="Pfam" id="PF00024">
    <property type="entry name" value="PAN_1"/>
    <property type="match status" value="1"/>
</dbReference>
<gene>
    <name evidence="3" type="ORF">FJT64_010845</name>
</gene>
<dbReference type="AlphaFoldDB" id="A0A6A4VI57"/>
<reference evidence="3 4" key="1">
    <citation type="submission" date="2019-07" db="EMBL/GenBank/DDBJ databases">
        <title>Draft genome assembly of a fouling barnacle, Amphibalanus amphitrite (Darwin, 1854): The first reference genome for Thecostraca.</title>
        <authorList>
            <person name="Kim W."/>
        </authorList>
    </citation>
    <scope>NUCLEOTIDE SEQUENCE [LARGE SCALE GENOMIC DNA]</scope>
    <source>
        <strain evidence="3">SNU_AA5</strain>
        <tissue evidence="3">Soma without cirri and trophi</tissue>
    </source>
</reference>
<protein>
    <recommendedName>
        <fullName evidence="2">Apple domain-containing protein</fullName>
    </recommendedName>
</protein>
<proteinExistence type="predicted"/>
<evidence type="ECO:0000259" key="2">
    <source>
        <dbReference type="Pfam" id="PF00024"/>
    </source>
</evidence>
<feature type="domain" description="Apple" evidence="2">
    <location>
        <begin position="82"/>
        <end position="139"/>
    </location>
</feature>
<sequence>MPLARRSQRVRRTVTRPVEGAGASSARPPMELTGRGAEPVPAGGAAVRPSAVPLLLLLLVLHPANSCMETARSGGRLAASERLTAAATANSCACCALCHLQPRCASFGFNPLTGDCELYGSVASYATLLVDPEENWSYFVMPGRSAHQQFCRHDSDCTEAGDACRGRVCTDRTSVTCRDIARWLGAGRHPFGDVDVRMFGWLGGRETPLECDVVDGVAGFTELLSVRAGVRLNSTTILELNRRLEPDVRAHSILGMAEAISRLGAGPVYQLAVSVDGWWATDGQQGRVPRSHTITVETIGGTIQVSFRDERNAVTRVKLPSDDAAGAGYVAQLEQEGSETRVAYDWIEIYIRE</sequence>
<evidence type="ECO:0000313" key="3">
    <source>
        <dbReference type="EMBL" id="KAF0290970.1"/>
    </source>
</evidence>
<name>A0A6A4VI57_AMPAM</name>
<evidence type="ECO:0000256" key="1">
    <source>
        <dbReference type="SAM" id="MobiDB-lite"/>
    </source>
</evidence>
<dbReference type="InterPro" id="IPR003609">
    <property type="entry name" value="Pan_app"/>
</dbReference>
<comment type="caution">
    <text evidence="3">The sequence shown here is derived from an EMBL/GenBank/DDBJ whole genome shotgun (WGS) entry which is preliminary data.</text>
</comment>
<keyword evidence="4" id="KW-1185">Reference proteome</keyword>